<gene>
    <name evidence="1" type="ORF">C2G38_2233871</name>
</gene>
<dbReference type="AlphaFoldDB" id="A0A397TV39"/>
<dbReference type="EMBL" id="QKWP01003983">
    <property type="protein sequence ID" value="RIB00557.1"/>
    <property type="molecule type" value="Genomic_DNA"/>
</dbReference>
<evidence type="ECO:0000313" key="2">
    <source>
        <dbReference type="Proteomes" id="UP000266673"/>
    </source>
</evidence>
<name>A0A397TV39_9GLOM</name>
<reference evidence="1 2" key="1">
    <citation type="submission" date="2018-06" db="EMBL/GenBank/DDBJ databases">
        <title>Comparative genomics reveals the genomic features of Rhizophagus irregularis, R. cerebriforme, R. diaphanum and Gigaspora rosea, and their symbiotic lifestyle signature.</title>
        <authorList>
            <person name="Morin E."/>
            <person name="San Clemente H."/>
            <person name="Chen E.C.H."/>
            <person name="De La Providencia I."/>
            <person name="Hainaut M."/>
            <person name="Kuo A."/>
            <person name="Kohler A."/>
            <person name="Murat C."/>
            <person name="Tang N."/>
            <person name="Roy S."/>
            <person name="Loubradou J."/>
            <person name="Henrissat B."/>
            <person name="Grigoriev I.V."/>
            <person name="Corradi N."/>
            <person name="Roux C."/>
            <person name="Martin F.M."/>
        </authorList>
    </citation>
    <scope>NUCLEOTIDE SEQUENCE [LARGE SCALE GENOMIC DNA]</scope>
    <source>
        <strain evidence="1 2">DAOM 194757</strain>
    </source>
</reference>
<comment type="caution">
    <text evidence="1">The sequence shown here is derived from an EMBL/GenBank/DDBJ whole genome shotgun (WGS) entry which is preliminary data.</text>
</comment>
<evidence type="ECO:0000313" key="1">
    <source>
        <dbReference type="EMBL" id="RIB00557.1"/>
    </source>
</evidence>
<sequence>MILKQHLKDHFDYGEIYDDVNCFLNVLKYFEKYHDLSEEQSNKIYSIISNQYYQSKKQQEYYLESDDSDNSEKTNVINKGKQKEVIKKRTFGDLAELSKVNEPESSKVNGIINEPLIKRQKVESVPNKGYTVCNPEEISMQLQRKLELFWKTKNALFIQKVIPDKFKQIVRAIPNWKYDMVIFNRTHFDQKYFINVLIQDKNTKAYLFEEIKQIEFDLEQIYKRQKKRQENIRLLEKYPEKYLSDIYDEHDNNIEAVYPNHVKIENNKPLCYFCS</sequence>
<dbReference type="Proteomes" id="UP000266673">
    <property type="component" value="Unassembled WGS sequence"/>
</dbReference>
<proteinExistence type="predicted"/>
<organism evidence="1 2">
    <name type="scientific">Gigaspora rosea</name>
    <dbReference type="NCBI Taxonomy" id="44941"/>
    <lineage>
        <taxon>Eukaryota</taxon>
        <taxon>Fungi</taxon>
        <taxon>Fungi incertae sedis</taxon>
        <taxon>Mucoromycota</taxon>
        <taxon>Glomeromycotina</taxon>
        <taxon>Glomeromycetes</taxon>
        <taxon>Diversisporales</taxon>
        <taxon>Gigasporaceae</taxon>
        <taxon>Gigaspora</taxon>
    </lineage>
</organism>
<dbReference type="OrthoDB" id="2441072at2759"/>
<accession>A0A397TV39</accession>
<keyword evidence="2" id="KW-1185">Reference proteome</keyword>
<protein>
    <submittedName>
        <fullName evidence="1">Uncharacterized protein</fullName>
    </submittedName>
</protein>